<dbReference type="AlphaFoldDB" id="A0A6M3KD42"/>
<accession>A0A6M3KD42</accession>
<evidence type="ECO:0000313" key="1">
    <source>
        <dbReference type="EMBL" id="QJA79541.1"/>
    </source>
</evidence>
<protein>
    <submittedName>
        <fullName evidence="1">Uncharacterized protein</fullName>
    </submittedName>
</protein>
<name>A0A6M3KD42_9ZZZZ</name>
<organism evidence="1">
    <name type="scientific">viral metagenome</name>
    <dbReference type="NCBI Taxonomy" id="1070528"/>
    <lineage>
        <taxon>unclassified sequences</taxon>
        <taxon>metagenomes</taxon>
        <taxon>organismal metagenomes</taxon>
    </lineage>
</organism>
<gene>
    <name evidence="1" type="ORF">MM415A00868_0009</name>
</gene>
<reference evidence="1" key="1">
    <citation type="submission" date="2020-03" db="EMBL/GenBank/DDBJ databases">
        <title>The deep terrestrial virosphere.</title>
        <authorList>
            <person name="Holmfeldt K."/>
            <person name="Nilsson E."/>
            <person name="Simone D."/>
            <person name="Lopez-Fernandez M."/>
            <person name="Wu X."/>
            <person name="de Brujin I."/>
            <person name="Lundin D."/>
            <person name="Andersson A."/>
            <person name="Bertilsson S."/>
            <person name="Dopson M."/>
        </authorList>
    </citation>
    <scope>NUCLEOTIDE SEQUENCE</scope>
    <source>
        <strain evidence="1">MM415A00868</strain>
    </source>
</reference>
<proteinExistence type="predicted"/>
<sequence length="508" mass="54906">MTLLTYAQIKAKISTILQDTSGVIYSTATDGEIELTIDDSLREIPRWAPYIPSDPDVFQIETRNGTATSDSSGHLVDATNAQFLATDVDKVVFNTTDKTWGIITAWTSTSDVTLNKDLFPDGNEGYMILNKGCTEITQVNIEDIVSRYDVEDGDRIEYPIGTRRNIDDVEGDILTIGIDTSILPDTNTTGVNKDVHIYFRKYHFISQLTTLTGAVNLGAGYSAGDTSMVLDTLQTSGTIMTGQPFTIAGTRGVYTVTADATISTSAATIAFYPGLENDVANDVVVTFKQSTLPASLEPLFCKYVAAKVEMGKANLPVQQAITAITTLTTASDTISAMSDRINQAIDDNVSGRTETDKAVALISTSAAAEIALMNAQIDEAKNKIIEGEFSINESNKGGPGTATDWLNSASADINVAQGYLGVARGYFEQAQQDETLSNNYGQMAARELSNANQLLNQSIGNLRQIATGLQVAGSWRILQEKAERDMAKVEDELSRIATSRTYEIYART</sequence>
<dbReference type="EMBL" id="MT142385">
    <property type="protein sequence ID" value="QJA79541.1"/>
    <property type="molecule type" value="Genomic_DNA"/>
</dbReference>